<gene>
    <name evidence="2" type="ORF">RKE40_17530</name>
</gene>
<protein>
    <submittedName>
        <fullName evidence="2">Helix-turn-helix domain-containing protein</fullName>
    </submittedName>
</protein>
<dbReference type="Gene3D" id="1.10.260.40">
    <property type="entry name" value="lambda repressor-like DNA-binding domains"/>
    <property type="match status" value="1"/>
</dbReference>
<reference evidence="2 3" key="1">
    <citation type="submission" date="2023-09" db="EMBL/GenBank/DDBJ databases">
        <title>Whole genome shotgun sequencing (WGS) of Bosea sp. ZW T0_25, isolated from stored onions (Allium cepa).</title>
        <authorList>
            <person name="Stoll D.A."/>
            <person name="Huch M."/>
        </authorList>
    </citation>
    <scope>NUCLEOTIDE SEQUENCE [LARGE SCALE GENOMIC DNA]</scope>
    <source>
        <strain evidence="2 3">ZW T0_25</strain>
    </source>
</reference>
<dbReference type="SMART" id="SM00530">
    <property type="entry name" value="HTH_XRE"/>
    <property type="match status" value="1"/>
</dbReference>
<dbReference type="PROSITE" id="PS50943">
    <property type="entry name" value="HTH_CROC1"/>
    <property type="match status" value="1"/>
</dbReference>
<name>A0ABU3SA86_9HYPH</name>
<dbReference type="Pfam" id="PF13560">
    <property type="entry name" value="HTH_31"/>
    <property type="match status" value="1"/>
</dbReference>
<dbReference type="Proteomes" id="UP001254257">
    <property type="component" value="Unassembled WGS sequence"/>
</dbReference>
<sequence length="308" mass="34301">MAIRFDEIGHRLKAYRLGRGLMAEEVAERLGISRAAVYRIEGGGVVKIETLERLAGVLETTVASLLGAGVEYYASPVAYFERMRQIEEEADQVVAHFPPLSYLLTSGDYASYLRRTLVEALPPHVEDRDKAEGEIDAVIAILDERRKARERRRLSVVNFVNVLEIERWLKLGIVGRFNLPEDELARRRLAARTEVEHLLALIESEPMGIQIGLIEETLPNMTFQLFRTAEKTLLGLSPFRLGGELPNLRSGIAMLTADEQPVRLYEALADDLWRRARKGSEAGALLRAALARSGATAERAPKSASARG</sequence>
<dbReference type="CDD" id="cd00093">
    <property type="entry name" value="HTH_XRE"/>
    <property type="match status" value="1"/>
</dbReference>
<dbReference type="InterPro" id="IPR010982">
    <property type="entry name" value="Lambda_DNA-bd_dom_sf"/>
</dbReference>
<dbReference type="SUPFAM" id="SSF47413">
    <property type="entry name" value="lambda repressor-like DNA-binding domains"/>
    <property type="match status" value="1"/>
</dbReference>
<feature type="domain" description="HTH cro/C1-type" evidence="1">
    <location>
        <begin position="12"/>
        <end position="65"/>
    </location>
</feature>
<keyword evidence="3" id="KW-1185">Reference proteome</keyword>
<evidence type="ECO:0000313" key="3">
    <source>
        <dbReference type="Proteomes" id="UP001254257"/>
    </source>
</evidence>
<evidence type="ECO:0000259" key="1">
    <source>
        <dbReference type="PROSITE" id="PS50943"/>
    </source>
</evidence>
<accession>A0ABU3SA86</accession>
<dbReference type="EMBL" id="JAWDID010000027">
    <property type="protein sequence ID" value="MDU0341705.1"/>
    <property type="molecule type" value="Genomic_DNA"/>
</dbReference>
<dbReference type="InterPro" id="IPR001387">
    <property type="entry name" value="Cro/C1-type_HTH"/>
</dbReference>
<comment type="caution">
    <text evidence="2">The sequence shown here is derived from an EMBL/GenBank/DDBJ whole genome shotgun (WGS) entry which is preliminary data.</text>
</comment>
<dbReference type="RefSeq" id="WP_316019514.1">
    <property type="nucleotide sequence ID" value="NZ_JAWDID010000027.1"/>
</dbReference>
<organism evidence="2 3">
    <name type="scientific">Bosea rubneri</name>
    <dbReference type="NCBI Taxonomy" id="3075434"/>
    <lineage>
        <taxon>Bacteria</taxon>
        <taxon>Pseudomonadati</taxon>
        <taxon>Pseudomonadota</taxon>
        <taxon>Alphaproteobacteria</taxon>
        <taxon>Hyphomicrobiales</taxon>
        <taxon>Boseaceae</taxon>
        <taxon>Bosea</taxon>
    </lineage>
</organism>
<evidence type="ECO:0000313" key="2">
    <source>
        <dbReference type="EMBL" id="MDU0341705.1"/>
    </source>
</evidence>
<proteinExistence type="predicted"/>